<gene>
    <name evidence="1" type="ORF">FDT66_10835</name>
</gene>
<sequence>MKKLMFVAFCLAISFTSCREDEKKEKTVKTEVEAKKKVSIETSKGSVKADDKGNVDIKIKDKK</sequence>
<name>A0A5S3N454_9FLAO</name>
<dbReference type="Proteomes" id="UP000307140">
    <property type="component" value="Unassembled WGS sequence"/>
</dbReference>
<evidence type="ECO:0000313" key="1">
    <source>
        <dbReference type="EMBL" id="TMM29602.1"/>
    </source>
</evidence>
<keyword evidence="2" id="KW-1185">Reference proteome</keyword>
<protein>
    <submittedName>
        <fullName evidence="1">Uncharacterized protein</fullName>
    </submittedName>
</protein>
<reference evidence="1 2" key="1">
    <citation type="submission" date="2019-05" db="EMBL/GenBank/DDBJ databases">
        <title>Polaribacter aestuariivivens sp. nov., isolated from a tidal flat.</title>
        <authorList>
            <person name="Yoon J.-H."/>
        </authorList>
    </citation>
    <scope>NUCLEOTIDE SEQUENCE [LARGE SCALE GENOMIC DNA]</scope>
    <source>
        <strain evidence="1 2">DBTF-3</strain>
    </source>
</reference>
<accession>A0A5S3N454</accession>
<dbReference type="RefSeq" id="WP_138536386.1">
    <property type="nucleotide sequence ID" value="NZ_VANR01000005.1"/>
</dbReference>
<dbReference type="EMBL" id="VANR01000005">
    <property type="protein sequence ID" value="TMM29602.1"/>
    <property type="molecule type" value="Genomic_DNA"/>
</dbReference>
<organism evidence="1 2">
    <name type="scientific">Polaribacter aestuariivivens</name>
    <dbReference type="NCBI Taxonomy" id="2304626"/>
    <lineage>
        <taxon>Bacteria</taxon>
        <taxon>Pseudomonadati</taxon>
        <taxon>Bacteroidota</taxon>
        <taxon>Flavobacteriia</taxon>
        <taxon>Flavobacteriales</taxon>
        <taxon>Flavobacteriaceae</taxon>
    </lineage>
</organism>
<proteinExistence type="predicted"/>
<evidence type="ECO:0000313" key="2">
    <source>
        <dbReference type="Proteomes" id="UP000307140"/>
    </source>
</evidence>
<comment type="caution">
    <text evidence="1">The sequence shown here is derived from an EMBL/GenBank/DDBJ whole genome shotgun (WGS) entry which is preliminary data.</text>
</comment>
<dbReference type="AlphaFoldDB" id="A0A5S3N454"/>
<dbReference type="PROSITE" id="PS51257">
    <property type="entry name" value="PROKAR_LIPOPROTEIN"/>
    <property type="match status" value="1"/>
</dbReference>